<gene>
    <name evidence="2" type="ORF">QUC21_14130</name>
</gene>
<keyword evidence="3" id="KW-1185">Reference proteome</keyword>
<organism evidence="2 3">
    <name type="scientific">Bordetella petrii</name>
    <dbReference type="NCBI Taxonomy" id="94624"/>
    <lineage>
        <taxon>Bacteria</taxon>
        <taxon>Pseudomonadati</taxon>
        <taxon>Pseudomonadota</taxon>
        <taxon>Betaproteobacteria</taxon>
        <taxon>Burkholderiales</taxon>
        <taxon>Alcaligenaceae</taxon>
        <taxon>Bordetella</taxon>
    </lineage>
</organism>
<feature type="domain" description="DUF7661" evidence="1">
    <location>
        <begin position="1"/>
        <end position="61"/>
    </location>
</feature>
<dbReference type="RefSeq" id="WP_028352468.1">
    <property type="nucleotide sequence ID" value="NZ_JAUDJE010000011.1"/>
</dbReference>
<dbReference type="InterPro" id="IPR056078">
    <property type="entry name" value="DUF7661"/>
</dbReference>
<dbReference type="Proteomes" id="UP001175604">
    <property type="component" value="Unassembled WGS sequence"/>
</dbReference>
<evidence type="ECO:0000313" key="3">
    <source>
        <dbReference type="Proteomes" id="UP001175604"/>
    </source>
</evidence>
<reference evidence="2" key="1">
    <citation type="submission" date="2023-06" db="EMBL/GenBank/DDBJ databases">
        <title>full genome analysis of Phenantherene degrader P3.</title>
        <authorList>
            <person name="Akbar A."/>
            <person name="Rahmeh R."/>
            <person name="Kishk M."/>
        </authorList>
    </citation>
    <scope>NUCLEOTIDE SEQUENCE</scope>
    <source>
        <strain evidence="2">P3</strain>
    </source>
</reference>
<evidence type="ECO:0000313" key="2">
    <source>
        <dbReference type="EMBL" id="MDM9560171.1"/>
    </source>
</evidence>
<dbReference type="EMBL" id="JAUDJE010000011">
    <property type="protein sequence ID" value="MDM9560171.1"/>
    <property type="molecule type" value="Genomic_DNA"/>
</dbReference>
<proteinExistence type="predicted"/>
<accession>A0ABT7W4R7</accession>
<sequence>MRFDVYGRYRLEILRTAGGWQVYREAAGKRVPAHDLVLPPDLDAADIPAYLDDLLHELSPPGGRIVPL</sequence>
<dbReference type="Pfam" id="PF24697">
    <property type="entry name" value="DUF7661"/>
    <property type="match status" value="1"/>
</dbReference>
<comment type="caution">
    <text evidence="2">The sequence shown here is derived from an EMBL/GenBank/DDBJ whole genome shotgun (WGS) entry which is preliminary data.</text>
</comment>
<protein>
    <recommendedName>
        <fullName evidence="1">DUF7661 domain-containing protein</fullName>
    </recommendedName>
</protein>
<name>A0ABT7W4R7_9BORD</name>
<evidence type="ECO:0000259" key="1">
    <source>
        <dbReference type="Pfam" id="PF24697"/>
    </source>
</evidence>